<feature type="transmembrane region" description="Helical" evidence="7">
    <location>
        <begin position="666"/>
        <end position="688"/>
    </location>
</feature>
<dbReference type="PANTHER" id="PTHR23505:SF9">
    <property type="entry name" value="PROTEIN, PUTATIVE-RELATED"/>
    <property type="match status" value="1"/>
</dbReference>
<feature type="transmembrane region" description="Helical" evidence="7">
    <location>
        <begin position="531"/>
        <end position="556"/>
    </location>
</feature>
<dbReference type="InterPro" id="IPR020846">
    <property type="entry name" value="MFS_dom"/>
</dbReference>
<dbReference type="InterPro" id="IPR036259">
    <property type="entry name" value="MFS_trans_sf"/>
</dbReference>
<dbReference type="PROSITE" id="PS50850">
    <property type="entry name" value="MFS"/>
    <property type="match status" value="1"/>
</dbReference>
<name>A0A0L0GB89_9EUKA</name>
<evidence type="ECO:0000313" key="10">
    <source>
        <dbReference type="Proteomes" id="UP000054560"/>
    </source>
</evidence>
<keyword evidence="4 7" id="KW-1133">Transmembrane helix</keyword>
<dbReference type="eggNOG" id="ENOG502QWIG">
    <property type="taxonomic scope" value="Eukaryota"/>
</dbReference>
<dbReference type="PANTHER" id="PTHR23505">
    <property type="entry name" value="SPINSTER"/>
    <property type="match status" value="1"/>
</dbReference>
<accession>A0A0L0GB89</accession>
<sequence length="801" mass="87675">MSRRNTNNSRANSVARDENQRLTELVVPTSLTMPPSPATSQANLEGTLSEVSFHGEDDDKDDSSLDLDYTGFVSKPDLVVLNEDNEDDEELTEEQKKYNKGVSRTFLLLITMQIIINYDSGAIAYSLLLLKTKWDMNETEAGLLTSLVYIGLVISSLYAGFLFMRFNPKYVLAIGVCINIVANVLFGVCPDKTAALLLRVIIGMSQAFLVIYAPVWVDEFAPSGKITLWMSLMQGGVPIGIMLGYLIAGIIVPLIVGDITTEDDLDDPTIFAKVMLPYFMQSVLLLPLVIGLVLVPDQYIDTKISMAMRDAEHNTDEDGHKKEMVDILNDLIDNDLKILASSDRGESTRAHARPRGTSDGEGSSPATRAESRGDAKSSQADELQQTVSGDSLVSASSSRQSDKKADLFDQNNVAGHLSMYGDVAKPKLGEPDSTPELDAVDDEMAREKRDESVEIDVAPPKVRAGGIVRSRRIDMFLQDKWPKIWVQCKYLIFNGLYLSCVGALCSLYFVVTGIQMWITRYLTEYLQVDPMTVTIAFSVVSATGPLTGVIVGGIVMDKLGGYRGVEGMITTCKVSTVFGVCAVLAAYTVIFVHNFWANIGLIWILLAFGGGIVPGATGVLMSSVPSHLRAFASSAATLVYNLFGYFLGPTVCGVVAEALGGVEYGFWIVCGCSIFGAVAMASAWYFAYKNRYNLDALQPDTESLQGELVPMNAEETMYEVARKQSFAGFAVLLQQSRKSRVLEKEADYKATVPKRSVRTSQRRMSIPNIPTVAISPDPVFVAMQTDMHRSESARRKSYHTG</sequence>
<dbReference type="AlphaFoldDB" id="A0A0L0GB89"/>
<keyword evidence="2" id="KW-0813">Transport</keyword>
<dbReference type="STRING" id="667725.A0A0L0GB89"/>
<dbReference type="GO" id="GO:0022857">
    <property type="term" value="F:transmembrane transporter activity"/>
    <property type="evidence" value="ECO:0007669"/>
    <property type="project" value="InterPro"/>
</dbReference>
<keyword evidence="3 7" id="KW-0812">Transmembrane</keyword>
<evidence type="ECO:0000259" key="8">
    <source>
        <dbReference type="PROSITE" id="PS50850"/>
    </source>
</evidence>
<feature type="compositionally biased region" description="Polar residues" evidence="6">
    <location>
        <begin position="376"/>
        <end position="387"/>
    </location>
</feature>
<proteinExistence type="predicted"/>
<evidence type="ECO:0000256" key="2">
    <source>
        <dbReference type="ARBA" id="ARBA00022448"/>
    </source>
</evidence>
<organism evidence="9 10">
    <name type="scientific">Sphaeroforma arctica JP610</name>
    <dbReference type="NCBI Taxonomy" id="667725"/>
    <lineage>
        <taxon>Eukaryota</taxon>
        <taxon>Ichthyosporea</taxon>
        <taxon>Ichthyophonida</taxon>
        <taxon>Sphaeroforma</taxon>
    </lineage>
</organism>
<feature type="region of interest" description="Disordered" evidence="6">
    <location>
        <begin position="343"/>
        <end position="407"/>
    </location>
</feature>
<evidence type="ECO:0000256" key="6">
    <source>
        <dbReference type="SAM" id="MobiDB-lite"/>
    </source>
</evidence>
<dbReference type="Gene3D" id="1.20.1250.20">
    <property type="entry name" value="MFS general substrate transporter like domains"/>
    <property type="match status" value="2"/>
</dbReference>
<dbReference type="OrthoDB" id="6770063at2759"/>
<gene>
    <name evidence="9" type="ORF">SARC_01690</name>
</gene>
<dbReference type="GO" id="GO:0016020">
    <property type="term" value="C:membrane"/>
    <property type="evidence" value="ECO:0007669"/>
    <property type="project" value="UniProtKB-SubCell"/>
</dbReference>
<feature type="region of interest" description="Disordered" evidence="6">
    <location>
        <begin position="1"/>
        <end position="43"/>
    </location>
</feature>
<dbReference type="Proteomes" id="UP000054560">
    <property type="component" value="Unassembled WGS sequence"/>
</dbReference>
<evidence type="ECO:0000256" key="5">
    <source>
        <dbReference type="ARBA" id="ARBA00023136"/>
    </source>
</evidence>
<feature type="compositionally biased region" description="Low complexity" evidence="6">
    <location>
        <begin position="388"/>
        <end position="398"/>
    </location>
</feature>
<feature type="transmembrane region" description="Helical" evidence="7">
    <location>
        <begin position="194"/>
        <end position="215"/>
    </location>
</feature>
<feature type="transmembrane region" description="Helical" evidence="7">
    <location>
        <begin position="577"/>
        <end position="596"/>
    </location>
</feature>
<dbReference type="GeneID" id="25902194"/>
<dbReference type="InterPro" id="IPR044770">
    <property type="entry name" value="MFS_spinster-like"/>
</dbReference>
<reference evidence="9 10" key="1">
    <citation type="submission" date="2011-02" db="EMBL/GenBank/DDBJ databases">
        <title>The Genome Sequence of Sphaeroforma arctica JP610.</title>
        <authorList>
            <consortium name="The Broad Institute Genome Sequencing Platform"/>
            <person name="Russ C."/>
            <person name="Cuomo C."/>
            <person name="Young S.K."/>
            <person name="Zeng Q."/>
            <person name="Gargeya S."/>
            <person name="Alvarado L."/>
            <person name="Berlin A."/>
            <person name="Chapman S.B."/>
            <person name="Chen Z."/>
            <person name="Freedman E."/>
            <person name="Gellesch M."/>
            <person name="Goldberg J."/>
            <person name="Griggs A."/>
            <person name="Gujja S."/>
            <person name="Heilman E."/>
            <person name="Heiman D."/>
            <person name="Howarth C."/>
            <person name="Mehta T."/>
            <person name="Neiman D."/>
            <person name="Pearson M."/>
            <person name="Roberts A."/>
            <person name="Saif S."/>
            <person name="Shea T."/>
            <person name="Shenoy N."/>
            <person name="Sisk P."/>
            <person name="Stolte C."/>
            <person name="Sykes S."/>
            <person name="White J."/>
            <person name="Yandava C."/>
            <person name="Burger G."/>
            <person name="Gray M.W."/>
            <person name="Holland P.W.H."/>
            <person name="King N."/>
            <person name="Lang F.B.F."/>
            <person name="Roger A.J."/>
            <person name="Ruiz-Trillo I."/>
            <person name="Haas B."/>
            <person name="Nusbaum C."/>
            <person name="Birren B."/>
        </authorList>
    </citation>
    <scope>NUCLEOTIDE SEQUENCE [LARGE SCALE GENOMIC DNA]</scope>
    <source>
        <strain evidence="9 10">JP610</strain>
    </source>
</reference>
<feature type="transmembrane region" description="Helical" evidence="7">
    <location>
        <begin position="236"/>
        <end position="256"/>
    </location>
</feature>
<feature type="transmembrane region" description="Helical" evidence="7">
    <location>
        <begin position="170"/>
        <end position="188"/>
    </location>
</feature>
<protein>
    <recommendedName>
        <fullName evidence="8">Major facilitator superfamily (MFS) profile domain-containing protein</fullName>
    </recommendedName>
</protein>
<evidence type="ECO:0000256" key="1">
    <source>
        <dbReference type="ARBA" id="ARBA00004141"/>
    </source>
</evidence>
<keyword evidence="5 7" id="KW-0472">Membrane</keyword>
<dbReference type="RefSeq" id="XP_014160066.1">
    <property type="nucleotide sequence ID" value="XM_014304591.1"/>
</dbReference>
<evidence type="ECO:0000256" key="7">
    <source>
        <dbReference type="SAM" id="Phobius"/>
    </source>
</evidence>
<feature type="domain" description="Major facilitator superfamily (MFS) profile" evidence="8">
    <location>
        <begin position="105"/>
        <end position="691"/>
    </location>
</feature>
<evidence type="ECO:0000313" key="9">
    <source>
        <dbReference type="EMBL" id="KNC86164.1"/>
    </source>
</evidence>
<dbReference type="EMBL" id="KQ241665">
    <property type="protein sequence ID" value="KNC86164.1"/>
    <property type="molecule type" value="Genomic_DNA"/>
</dbReference>
<dbReference type="SUPFAM" id="SSF103473">
    <property type="entry name" value="MFS general substrate transporter"/>
    <property type="match status" value="1"/>
</dbReference>
<evidence type="ECO:0000256" key="4">
    <source>
        <dbReference type="ARBA" id="ARBA00022989"/>
    </source>
</evidence>
<evidence type="ECO:0000256" key="3">
    <source>
        <dbReference type="ARBA" id="ARBA00022692"/>
    </source>
</evidence>
<feature type="transmembrane region" description="Helical" evidence="7">
    <location>
        <begin position="276"/>
        <end position="295"/>
    </location>
</feature>
<feature type="transmembrane region" description="Helical" evidence="7">
    <location>
        <begin position="602"/>
        <end position="621"/>
    </location>
</feature>
<comment type="subcellular location">
    <subcellularLocation>
        <location evidence="1">Membrane</location>
        <topology evidence="1">Multi-pass membrane protein</topology>
    </subcellularLocation>
</comment>
<feature type="transmembrane region" description="Helical" evidence="7">
    <location>
        <begin position="490"/>
        <end position="511"/>
    </location>
</feature>
<feature type="compositionally biased region" description="Polar residues" evidence="6">
    <location>
        <begin position="29"/>
        <end position="43"/>
    </location>
</feature>
<feature type="transmembrane region" description="Helical" evidence="7">
    <location>
        <begin position="141"/>
        <end position="163"/>
    </location>
</feature>
<dbReference type="InterPro" id="IPR005828">
    <property type="entry name" value="MFS_sugar_transport-like"/>
</dbReference>
<keyword evidence="10" id="KW-1185">Reference proteome</keyword>
<feature type="compositionally biased region" description="Low complexity" evidence="6">
    <location>
        <begin position="1"/>
        <end position="14"/>
    </location>
</feature>
<dbReference type="Pfam" id="PF00083">
    <property type="entry name" value="Sugar_tr"/>
    <property type="match status" value="1"/>
</dbReference>
<feature type="transmembrane region" description="Helical" evidence="7">
    <location>
        <begin position="106"/>
        <end position="129"/>
    </location>
</feature>